<gene>
    <name evidence="3" type="ORF">GU243_14545</name>
</gene>
<dbReference type="GO" id="GO:0005993">
    <property type="term" value="P:trehalose catabolic process"/>
    <property type="evidence" value="ECO:0007669"/>
    <property type="project" value="TreeGrafter"/>
</dbReference>
<evidence type="ECO:0000259" key="2">
    <source>
        <dbReference type="Pfam" id="PF19291"/>
    </source>
</evidence>
<dbReference type="Proteomes" id="UP000464186">
    <property type="component" value="Chromosome"/>
</dbReference>
<dbReference type="Pfam" id="PF00723">
    <property type="entry name" value="Glyco_hydro_15"/>
    <property type="match status" value="1"/>
</dbReference>
<sequence>MTSSPIADYGLLSDCRSAALVSAAGSVDWLCLPRFDSPSVFGRLLGDDAGFWSIRPVADFTSTQRYVGPSMVLETSFRTDEGEVTLTDALVLGNGNRGHDLGSGSPGALLRQVSCIRGTVQLDVVFVARPEYGLIRPLVHGGSGGLLIRGGAAVLSLSAPVPFTIESDVARARVVVREGDAFGFALEHANSWEDAPVFWAQEEISRRLADTVEGWTSWSGMHQNYTGPWQELVSLSGRVLRALTFHPTGAIVAAPTTSLPEVIGGQRNWDYRYTWVRDASMTLQALWVAACPVEAGRFFRFLATAGSGQLGEGEELGIMYGVGGERDLSERELPHLPGWRSSTPVRIGNAAWRQRQLDVYGELLDAAAILPEYLADMDPDTRKFLADAADAAAARWQSPDQGIWEVRGEPRHYLYSKLMCWVAVDRAVSIADLLDATDRVPYWRDVREQIAAAIKAQGWSDTANSYTQALGSDELDASALMLSIVGFLPGDDPRMLATIDAIQRHLTDTRGLVYRYGGEDGLPGAEGTFLLCTFWLAHALALAGSVERAREVFEGAADFATELGLLSEEVAAGSGELLGNFPQAFSHIGLVNAAWAISRAEEKYPGSGTPASSRL</sequence>
<dbReference type="InterPro" id="IPR008928">
    <property type="entry name" value="6-hairpin_glycosidase_sf"/>
</dbReference>
<dbReference type="SUPFAM" id="SSF48208">
    <property type="entry name" value="Six-hairpin glycosidases"/>
    <property type="match status" value="1"/>
</dbReference>
<evidence type="ECO:0000259" key="1">
    <source>
        <dbReference type="Pfam" id="PF00723"/>
    </source>
</evidence>
<proteinExistence type="predicted"/>
<dbReference type="KEGG" id="psey:GU243_14545"/>
<accession>A0A6P1NV58</accession>
<organism evidence="3 4">
    <name type="scientific">Pseudarthrobacter psychrotolerans</name>
    <dbReference type="NCBI Taxonomy" id="2697569"/>
    <lineage>
        <taxon>Bacteria</taxon>
        <taxon>Bacillati</taxon>
        <taxon>Actinomycetota</taxon>
        <taxon>Actinomycetes</taxon>
        <taxon>Micrococcales</taxon>
        <taxon>Micrococcaceae</taxon>
        <taxon>Pseudarthrobacter</taxon>
    </lineage>
</organism>
<keyword evidence="3" id="KW-0378">Hydrolase</keyword>
<dbReference type="EMBL" id="CP047898">
    <property type="protein sequence ID" value="QHK20741.1"/>
    <property type="molecule type" value="Genomic_DNA"/>
</dbReference>
<dbReference type="GO" id="GO:0015927">
    <property type="term" value="F:trehalase activity"/>
    <property type="evidence" value="ECO:0007669"/>
    <property type="project" value="TreeGrafter"/>
</dbReference>
<evidence type="ECO:0000313" key="4">
    <source>
        <dbReference type="Proteomes" id="UP000464186"/>
    </source>
</evidence>
<dbReference type="InterPro" id="IPR012341">
    <property type="entry name" value="6hp_glycosidase-like_sf"/>
</dbReference>
<dbReference type="AlphaFoldDB" id="A0A6P1NV58"/>
<dbReference type="Pfam" id="PF19291">
    <property type="entry name" value="TREH_N"/>
    <property type="match status" value="1"/>
</dbReference>
<name>A0A6P1NV58_9MICC</name>
<keyword evidence="4" id="KW-1185">Reference proteome</keyword>
<dbReference type="InterPro" id="IPR011613">
    <property type="entry name" value="GH15-like"/>
</dbReference>
<feature type="domain" description="GH15-like" evidence="1">
    <location>
        <begin position="244"/>
        <end position="595"/>
    </location>
</feature>
<feature type="domain" description="Trehalase-like N-terminal" evidence="2">
    <location>
        <begin position="3"/>
        <end position="173"/>
    </location>
</feature>
<dbReference type="InterPro" id="IPR045582">
    <property type="entry name" value="Trehalase-like_N"/>
</dbReference>
<evidence type="ECO:0000313" key="3">
    <source>
        <dbReference type="EMBL" id="QHK20741.1"/>
    </source>
</evidence>
<dbReference type="PANTHER" id="PTHR31616">
    <property type="entry name" value="TREHALASE"/>
    <property type="match status" value="1"/>
</dbReference>
<dbReference type="Gene3D" id="1.50.10.10">
    <property type="match status" value="1"/>
</dbReference>
<protein>
    <submittedName>
        <fullName evidence="3">Glycoside hydrolase family 15 protein</fullName>
    </submittedName>
</protein>
<reference evidence="3 4" key="1">
    <citation type="submission" date="2020-01" db="EMBL/GenBank/DDBJ databases">
        <title>Pseudarthrobacter psychrotolerans sp. nov., isolated from antarctic soil.</title>
        <authorList>
            <person name="Shin Y."/>
            <person name="Park W."/>
        </authorList>
    </citation>
    <scope>NUCLEOTIDE SEQUENCE [LARGE SCALE GENOMIC DNA]</scope>
    <source>
        <strain evidence="3 4">YJ56</strain>
    </source>
</reference>
<dbReference type="PANTHER" id="PTHR31616:SF10">
    <property type="entry name" value="TREHALASE"/>
    <property type="match status" value="1"/>
</dbReference>